<feature type="region of interest" description="Disordered" evidence="2">
    <location>
        <begin position="339"/>
        <end position="360"/>
    </location>
</feature>
<keyword evidence="1" id="KW-0479">Metal-binding</keyword>
<accession>A0A0C2T2W3</accession>
<name>A0A0C2T2W3_AMAMK</name>
<evidence type="ECO:0000256" key="1">
    <source>
        <dbReference type="PROSITE-ProRule" id="PRU00042"/>
    </source>
</evidence>
<protein>
    <recommendedName>
        <fullName evidence="3">C2H2-type domain-containing protein</fullName>
    </recommendedName>
</protein>
<evidence type="ECO:0000313" key="5">
    <source>
        <dbReference type="Proteomes" id="UP000054549"/>
    </source>
</evidence>
<dbReference type="InterPro" id="IPR013087">
    <property type="entry name" value="Znf_C2H2_type"/>
</dbReference>
<dbReference type="EMBL" id="KN818292">
    <property type="protein sequence ID" value="KIL60829.1"/>
    <property type="molecule type" value="Genomic_DNA"/>
</dbReference>
<organism evidence="4 5">
    <name type="scientific">Amanita muscaria (strain Koide BX008)</name>
    <dbReference type="NCBI Taxonomy" id="946122"/>
    <lineage>
        <taxon>Eukaryota</taxon>
        <taxon>Fungi</taxon>
        <taxon>Dikarya</taxon>
        <taxon>Basidiomycota</taxon>
        <taxon>Agaricomycotina</taxon>
        <taxon>Agaricomycetes</taxon>
        <taxon>Agaricomycetidae</taxon>
        <taxon>Agaricales</taxon>
        <taxon>Pluteineae</taxon>
        <taxon>Amanitaceae</taxon>
        <taxon>Amanita</taxon>
    </lineage>
</organism>
<sequence length="360" mass="40186">MARSFSTPISSSSSYTGTSFDYAVPTASESAKRHLEAGLFVRAEELLTKIVMATRVGEEYTWVTLDPKFHSLIVKTAVTLVNSGSSGHHPVAAIKVALFSFLLDILNGRPQDSFFARKEIKHKANRANRERKRLARKRSRAAKRERDREAKLLAGNRRLTVSQTADGTQVVYPPGRPEVRVAVTGQTRTCTVCSKKFASRKKLSKHKCTGQLEAKEGPTGHKPRIVTDAKRARRAKARKARRVRVKEAKVAERLRMEGEYAAAKKLHREKPVTGSSVESCEDCDQVATGAIHHGTYRYPKCTEHGSYRSEFKFYRECETCPGSPFTLTFNEFMDERSKLTPVNSHPKTSADVSPGLSIQC</sequence>
<feature type="compositionally biased region" description="Polar residues" evidence="2">
    <location>
        <begin position="340"/>
        <end position="360"/>
    </location>
</feature>
<evidence type="ECO:0000256" key="2">
    <source>
        <dbReference type="SAM" id="MobiDB-lite"/>
    </source>
</evidence>
<keyword evidence="1" id="KW-0863">Zinc-finger</keyword>
<feature type="domain" description="C2H2-type" evidence="3">
    <location>
        <begin position="188"/>
        <end position="218"/>
    </location>
</feature>
<dbReference type="HOGENOM" id="CLU_769391_0_0_1"/>
<dbReference type="GO" id="GO:0008270">
    <property type="term" value="F:zinc ion binding"/>
    <property type="evidence" value="ECO:0007669"/>
    <property type="project" value="UniProtKB-KW"/>
</dbReference>
<dbReference type="OrthoDB" id="3268900at2759"/>
<dbReference type="AlphaFoldDB" id="A0A0C2T2W3"/>
<proteinExistence type="predicted"/>
<keyword evidence="1" id="KW-0862">Zinc</keyword>
<dbReference type="PROSITE" id="PS50157">
    <property type="entry name" value="ZINC_FINGER_C2H2_2"/>
    <property type="match status" value="1"/>
</dbReference>
<evidence type="ECO:0000259" key="3">
    <source>
        <dbReference type="PROSITE" id="PS50157"/>
    </source>
</evidence>
<reference evidence="4 5" key="1">
    <citation type="submission" date="2014-04" db="EMBL/GenBank/DDBJ databases">
        <title>Evolutionary Origins and Diversification of the Mycorrhizal Mutualists.</title>
        <authorList>
            <consortium name="DOE Joint Genome Institute"/>
            <consortium name="Mycorrhizal Genomics Consortium"/>
            <person name="Kohler A."/>
            <person name="Kuo A."/>
            <person name="Nagy L.G."/>
            <person name="Floudas D."/>
            <person name="Copeland A."/>
            <person name="Barry K.W."/>
            <person name="Cichocki N."/>
            <person name="Veneault-Fourrey C."/>
            <person name="LaButti K."/>
            <person name="Lindquist E.A."/>
            <person name="Lipzen A."/>
            <person name="Lundell T."/>
            <person name="Morin E."/>
            <person name="Murat C."/>
            <person name="Riley R."/>
            <person name="Ohm R."/>
            <person name="Sun H."/>
            <person name="Tunlid A."/>
            <person name="Henrissat B."/>
            <person name="Grigoriev I.V."/>
            <person name="Hibbett D.S."/>
            <person name="Martin F."/>
        </authorList>
    </citation>
    <scope>NUCLEOTIDE SEQUENCE [LARGE SCALE GENOMIC DNA]</scope>
    <source>
        <strain evidence="4 5">Koide BX008</strain>
    </source>
</reference>
<feature type="region of interest" description="Disordered" evidence="2">
    <location>
        <begin position="125"/>
        <end position="147"/>
    </location>
</feature>
<dbReference type="Proteomes" id="UP000054549">
    <property type="component" value="Unassembled WGS sequence"/>
</dbReference>
<dbReference type="InParanoid" id="A0A0C2T2W3"/>
<evidence type="ECO:0000313" key="4">
    <source>
        <dbReference type="EMBL" id="KIL60829.1"/>
    </source>
</evidence>
<keyword evidence="5" id="KW-1185">Reference proteome</keyword>
<gene>
    <name evidence="4" type="ORF">M378DRAFT_904627</name>
</gene>
<feature type="compositionally biased region" description="Basic residues" evidence="2">
    <location>
        <begin position="125"/>
        <end position="141"/>
    </location>
</feature>